<feature type="signal peptide" evidence="2">
    <location>
        <begin position="1"/>
        <end position="19"/>
    </location>
</feature>
<organism evidence="3 4">
    <name type="scientific">Candidatus Yonathbacteria bacterium RIFCSPLOWO2_01_FULL_47_33b</name>
    <dbReference type="NCBI Taxonomy" id="1802727"/>
    <lineage>
        <taxon>Bacteria</taxon>
        <taxon>Candidatus Yonathiibacteriota</taxon>
    </lineage>
</organism>
<feature type="region of interest" description="Disordered" evidence="1">
    <location>
        <begin position="45"/>
        <end position="69"/>
    </location>
</feature>
<keyword evidence="2" id="KW-0732">Signal</keyword>
<name>A0A1G2SHU1_9BACT</name>
<dbReference type="EMBL" id="MHUW01000005">
    <property type="protein sequence ID" value="OHA84219.1"/>
    <property type="molecule type" value="Genomic_DNA"/>
</dbReference>
<protein>
    <submittedName>
        <fullName evidence="3">Uncharacterized protein</fullName>
    </submittedName>
</protein>
<proteinExistence type="predicted"/>
<dbReference type="Proteomes" id="UP000177987">
    <property type="component" value="Unassembled WGS sequence"/>
</dbReference>
<accession>A0A1G2SHU1</accession>
<feature type="chain" id="PRO_5009584452" evidence="2">
    <location>
        <begin position="20"/>
        <end position="69"/>
    </location>
</feature>
<gene>
    <name evidence="3" type="ORF">A2937_01765</name>
</gene>
<evidence type="ECO:0000313" key="3">
    <source>
        <dbReference type="EMBL" id="OHA84219.1"/>
    </source>
</evidence>
<dbReference type="AlphaFoldDB" id="A0A1G2SHU1"/>
<sequence length="69" mass="7853">MRKSFLLTGVLLALTLSQATPPSVLSLRSDKAPPSPRTLFPRIKNRREKFRPPKIIGKNKMGNKQRGRR</sequence>
<comment type="caution">
    <text evidence="3">The sequence shown here is derived from an EMBL/GenBank/DDBJ whole genome shotgun (WGS) entry which is preliminary data.</text>
</comment>
<reference evidence="3 4" key="1">
    <citation type="journal article" date="2016" name="Nat. Commun.">
        <title>Thousands of microbial genomes shed light on interconnected biogeochemical processes in an aquifer system.</title>
        <authorList>
            <person name="Anantharaman K."/>
            <person name="Brown C.T."/>
            <person name="Hug L.A."/>
            <person name="Sharon I."/>
            <person name="Castelle C.J."/>
            <person name="Probst A.J."/>
            <person name="Thomas B.C."/>
            <person name="Singh A."/>
            <person name="Wilkins M.J."/>
            <person name="Karaoz U."/>
            <person name="Brodie E.L."/>
            <person name="Williams K.H."/>
            <person name="Hubbard S.S."/>
            <person name="Banfield J.F."/>
        </authorList>
    </citation>
    <scope>NUCLEOTIDE SEQUENCE [LARGE SCALE GENOMIC DNA]</scope>
</reference>
<evidence type="ECO:0000313" key="4">
    <source>
        <dbReference type="Proteomes" id="UP000177987"/>
    </source>
</evidence>
<evidence type="ECO:0000256" key="2">
    <source>
        <dbReference type="SAM" id="SignalP"/>
    </source>
</evidence>
<evidence type="ECO:0000256" key="1">
    <source>
        <dbReference type="SAM" id="MobiDB-lite"/>
    </source>
</evidence>